<evidence type="ECO:0000313" key="1">
    <source>
        <dbReference type="EMBL" id="GFY89901.1"/>
    </source>
</evidence>
<gene>
    <name evidence="1" type="ORF">Acr_07g0000980</name>
</gene>
<proteinExistence type="predicted"/>
<comment type="caution">
    <text evidence="1">The sequence shown here is derived from an EMBL/GenBank/DDBJ whole genome shotgun (WGS) entry which is preliminary data.</text>
</comment>
<organism evidence="1 2">
    <name type="scientific">Actinidia rufa</name>
    <dbReference type="NCBI Taxonomy" id="165716"/>
    <lineage>
        <taxon>Eukaryota</taxon>
        <taxon>Viridiplantae</taxon>
        <taxon>Streptophyta</taxon>
        <taxon>Embryophyta</taxon>
        <taxon>Tracheophyta</taxon>
        <taxon>Spermatophyta</taxon>
        <taxon>Magnoliopsida</taxon>
        <taxon>eudicotyledons</taxon>
        <taxon>Gunneridae</taxon>
        <taxon>Pentapetalae</taxon>
        <taxon>asterids</taxon>
        <taxon>Ericales</taxon>
        <taxon>Actinidiaceae</taxon>
        <taxon>Actinidia</taxon>
    </lineage>
</organism>
<accession>A0A7J0ETT6</accession>
<keyword evidence="2" id="KW-1185">Reference proteome</keyword>
<evidence type="ECO:0000313" key="2">
    <source>
        <dbReference type="Proteomes" id="UP000585474"/>
    </source>
</evidence>
<dbReference type="Proteomes" id="UP000585474">
    <property type="component" value="Unassembled WGS sequence"/>
</dbReference>
<name>A0A7J0ETT6_9ERIC</name>
<reference evidence="1 2" key="1">
    <citation type="submission" date="2019-07" db="EMBL/GenBank/DDBJ databases">
        <title>De Novo Assembly of kiwifruit Actinidia rufa.</title>
        <authorList>
            <person name="Sugita-Konishi S."/>
            <person name="Sato K."/>
            <person name="Mori E."/>
            <person name="Abe Y."/>
            <person name="Kisaki G."/>
            <person name="Hamano K."/>
            <person name="Suezawa K."/>
            <person name="Otani M."/>
            <person name="Fukuda T."/>
            <person name="Manabe T."/>
            <person name="Gomi K."/>
            <person name="Tabuchi M."/>
            <person name="Akimitsu K."/>
            <person name="Kataoka I."/>
        </authorList>
    </citation>
    <scope>NUCLEOTIDE SEQUENCE [LARGE SCALE GENOMIC DNA]</scope>
    <source>
        <strain evidence="2">cv. Fuchu</strain>
    </source>
</reference>
<protein>
    <submittedName>
        <fullName evidence="1">Uncharacterized protein</fullName>
    </submittedName>
</protein>
<dbReference type="EMBL" id="BJWL01000007">
    <property type="protein sequence ID" value="GFY89901.1"/>
    <property type="molecule type" value="Genomic_DNA"/>
</dbReference>
<dbReference type="AlphaFoldDB" id="A0A7J0ETT6"/>
<sequence>MRVKRLIRPGVLHPGVKRAGSGAMPGWVTPGKFMDAGDASAGRTGDPLRKSSCCTLFLPIFLHGFSFLEDFPSAFVYSLTDVSEAAVFGPVYFTPELSVPVLRMRAMHQAGRTGDPLEVVVLQPFFIDFPSRLFFLDDFPSAFVYSLTDASEAAGFGTVYFTPELSVPGLVQCQDG</sequence>